<reference evidence="2 3" key="1">
    <citation type="submission" date="2019-09" db="EMBL/GenBank/DDBJ databases">
        <authorList>
            <person name="Ou C."/>
        </authorList>
    </citation>
    <scope>NUCLEOTIDE SEQUENCE [LARGE SCALE GENOMIC DNA]</scope>
    <source>
        <strain evidence="2">S2</strain>
        <tissue evidence="2">Leaf</tissue>
    </source>
</reference>
<reference evidence="2 3" key="2">
    <citation type="submission" date="2019-11" db="EMBL/GenBank/DDBJ databases">
        <title>A de novo genome assembly of a pear dwarfing rootstock.</title>
        <authorList>
            <person name="Wang F."/>
            <person name="Wang J."/>
            <person name="Li S."/>
            <person name="Zhang Y."/>
            <person name="Fang M."/>
            <person name="Ma L."/>
            <person name="Zhao Y."/>
            <person name="Jiang S."/>
        </authorList>
    </citation>
    <scope>NUCLEOTIDE SEQUENCE [LARGE SCALE GENOMIC DNA]</scope>
    <source>
        <strain evidence="2">S2</strain>
        <tissue evidence="2">Leaf</tissue>
    </source>
</reference>
<name>A0A5N5H629_9ROSA</name>
<organism evidence="2 3">
    <name type="scientific">Pyrus ussuriensis x Pyrus communis</name>
    <dbReference type="NCBI Taxonomy" id="2448454"/>
    <lineage>
        <taxon>Eukaryota</taxon>
        <taxon>Viridiplantae</taxon>
        <taxon>Streptophyta</taxon>
        <taxon>Embryophyta</taxon>
        <taxon>Tracheophyta</taxon>
        <taxon>Spermatophyta</taxon>
        <taxon>Magnoliopsida</taxon>
        <taxon>eudicotyledons</taxon>
        <taxon>Gunneridae</taxon>
        <taxon>Pentapetalae</taxon>
        <taxon>rosids</taxon>
        <taxon>fabids</taxon>
        <taxon>Rosales</taxon>
        <taxon>Rosaceae</taxon>
        <taxon>Amygdaloideae</taxon>
        <taxon>Maleae</taxon>
        <taxon>Pyrus</taxon>
    </lineage>
</organism>
<evidence type="ECO:0000313" key="2">
    <source>
        <dbReference type="EMBL" id="KAB2623426.1"/>
    </source>
</evidence>
<sequence>MTAIGTTVAVGSGLAPWQQAHGEQRVASDGVGEGTSGDKEDATPTITPTATNADYHLFEVMAAGDPRPLHASHIKVRLPKILVTTPKQNPVTLHLQLSCFHGGGESVGLRSGAKTSTGSGIGAWVQFGVEGSGNFGDLGSMGEDMVGWGARKEEEEKGGR</sequence>
<comment type="caution">
    <text evidence="2">The sequence shown here is derived from an EMBL/GenBank/DDBJ whole genome shotgun (WGS) entry which is preliminary data.</text>
</comment>
<protein>
    <submittedName>
        <fullName evidence="2">Long chain acyl-CoA synthetase 1</fullName>
    </submittedName>
</protein>
<keyword evidence="3" id="KW-1185">Reference proteome</keyword>
<gene>
    <name evidence="2" type="ORF">D8674_039417</name>
</gene>
<proteinExistence type="predicted"/>
<dbReference type="EMBL" id="SMOL01000218">
    <property type="protein sequence ID" value="KAB2623426.1"/>
    <property type="molecule type" value="Genomic_DNA"/>
</dbReference>
<evidence type="ECO:0000256" key="1">
    <source>
        <dbReference type="SAM" id="MobiDB-lite"/>
    </source>
</evidence>
<evidence type="ECO:0000313" key="3">
    <source>
        <dbReference type="Proteomes" id="UP000327157"/>
    </source>
</evidence>
<accession>A0A5N5H629</accession>
<feature type="region of interest" description="Disordered" evidence="1">
    <location>
        <begin position="15"/>
        <end position="50"/>
    </location>
</feature>
<dbReference type="AlphaFoldDB" id="A0A5N5H629"/>
<dbReference type="Proteomes" id="UP000327157">
    <property type="component" value="Unassembled WGS sequence"/>
</dbReference>